<evidence type="ECO:0000313" key="2">
    <source>
        <dbReference type="Proteomes" id="UP000477911"/>
    </source>
</evidence>
<dbReference type="EMBL" id="WUMU01000034">
    <property type="protein sequence ID" value="MXN20724.1"/>
    <property type="molecule type" value="Genomic_DNA"/>
</dbReference>
<reference evidence="1 2" key="1">
    <citation type="submission" date="2019-12" db="EMBL/GenBank/DDBJ databases">
        <authorList>
            <person name="Li M."/>
        </authorList>
    </citation>
    <scope>NUCLEOTIDE SEQUENCE [LARGE SCALE GENOMIC DNA]</scope>
    <source>
        <strain evidence="1 2">GBMRC 2024</strain>
    </source>
</reference>
<dbReference type="RefSeq" id="WP_160896847.1">
    <property type="nucleotide sequence ID" value="NZ_WUMU01000034.1"/>
</dbReference>
<dbReference type="Proteomes" id="UP000477911">
    <property type="component" value="Unassembled WGS sequence"/>
</dbReference>
<dbReference type="AlphaFoldDB" id="A0A6L7G928"/>
<accession>A0A6L7G928</accession>
<organism evidence="1 2">
    <name type="scientific">Pseudooceanicola albus</name>
    <dbReference type="NCBI Taxonomy" id="2692189"/>
    <lineage>
        <taxon>Bacteria</taxon>
        <taxon>Pseudomonadati</taxon>
        <taxon>Pseudomonadota</taxon>
        <taxon>Alphaproteobacteria</taxon>
        <taxon>Rhodobacterales</taxon>
        <taxon>Paracoccaceae</taxon>
        <taxon>Pseudooceanicola</taxon>
    </lineage>
</organism>
<name>A0A6L7G928_9RHOB</name>
<gene>
    <name evidence="1" type="ORF">GR170_23085</name>
</gene>
<protein>
    <submittedName>
        <fullName evidence="1">Uncharacterized protein</fullName>
    </submittedName>
</protein>
<comment type="caution">
    <text evidence="1">The sequence shown here is derived from an EMBL/GenBank/DDBJ whole genome shotgun (WGS) entry which is preliminary data.</text>
</comment>
<keyword evidence="2" id="KW-1185">Reference proteome</keyword>
<evidence type="ECO:0000313" key="1">
    <source>
        <dbReference type="EMBL" id="MXN20724.1"/>
    </source>
</evidence>
<proteinExistence type="predicted"/>
<sequence length="146" mass="16529">MNGQETMQLGCPLDLSGLRTALAIEEAGQWHLYDPERDPAPSDAQVEAVYQEIMAFNSKHVPLPDTRYLRLMVDAAAALHGHNARRWGWSVIGVNPTSGRRILGEEDHTKVSWQLWFTAMSFGLGFARYETEAEYLAPQDLERRKT</sequence>